<dbReference type="EMBL" id="LXQA010051813">
    <property type="protein sequence ID" value="MCI03323.1"/>
    <property type="molecule type" value="Genomic_DNA"/>
</dbReference>
<feature type="non-terminal residue" evidence="1">
    <location>
        <position position="1"/>
    </location>
</feature>
<organism evidence="1 2">
    <name type="scientific">Trifolium medium</name>
    <dbReference type="NCBI Taxonomy" id="97028"/>
    <lineage>
        <taxon>Eukaryota</taxon>
        <taxon>Viridiplantae</taxon>
        <taxon>Streptophyta</taxon>
        <taxon>Embryophyta</taxon>
        <taxon>Tracheophyta</taxon>
        <taxon>Spermatophyta</taxon>
        <taxon>Magnoliopsida</taxon>
        <taxon>eudicotyledons</taxon>
        <taxon>Gunneridae</taxon>
        <taxon>Pentapetalae</taxon>
        <taxon>rosids</taxon>
        <taxon>fabids</taxon>
        <taxon>Fabales</taxon>
        <taxon>Fabaceae</taxon>
        <taxon>Papilionoideae</taxon>
        <taxon>50 kb inversion clade</taxon>
        <taxon>NPAAA clade</taxon>
        <taxon>Hologalegina</taxon>
        <taxon>IRL clade</taxon>
        <taxon>Trifolieae</taxon>
        <taxon>Trifolium</taxon>
    </lineage>
</organism>
<keyword evidence="1" id="KW-0808">Transferase</keyword>
<comment type="caution">
    <text evidence="1">The sequence shown here is derived from an EMBL/GenBank/DDBJ whole genome shotgun (WGS) entry which is preliminary data.</text>
</comment>
<keyword evidence="1" id="KW-0418">Kinase</keyword>
<name>A0A392NU16_9FABA</name>
<evidence type="ECO:0000313" key="1">
    <source>
        <dbReference type="EMBL" id="MCI03323.1"/>
    </source>
</evidence>
<keyword evidence="2" id="KW-1185">Reference proteome</keyword>
<evidence type="ECO:0000313" key="2">
    <source>
        <dbReference type="Proteomes" id="UP000265520"/>
    </source>
</evidence>
<proteinExistence type="predicted"/>
<dbReference type="Proteomes" id="UP000265520">
    <property type="component" value="Unassembled WGS sequence"/>
</dbReference>
<dbReference type="AlphaFoldDB" id="A0A392NU16"/>
<reference evidence="1 2" key="1">
    <citation type="journal article" date="2018" name="Front. Plant Sci.">
        <title>Red Clover (Trifolium pratense) and Zigzag Clover (T. medium) - A Picture of Genomic Similarities and Differences.</title>
        <authorList>
            <person name="Dluhosova J."/>
            <person name="Istvanek J."/>
            <person name="Nedelnik J."/>
            <person name="Repkova J."/>
        </authorList>
    </citation>
    <scope>NUCLEOTIDE SEQUENCE [LARGE SCALE GENOMIC DNA]</scope>
    <source>
        <strain evidence="2">cv. 10/8</strain>
        <tissue evidence="1">Leaf</tissue>
    </source>
</reference>
<protein>
    <submittedName>
        <fullName evidence="1">Diacylglycerol kinase 7-like</fullName>
    </submittedName>
</protein>
<sequence>AAAIRLELRGGGWKNAYLQMDGEPWKQPLSKDFSTFVEIKREPFHSLVVDGK</sequence>
<dbReference type="GO" id="GO:0016301">
    <property type="term" value="F:kinase activity"/>
    <property type="evidence" value="ECO:0007669"/>
    <property type="project" value="UniProtKB-KW"/>
</dbReference>
<accession>A0A392NU16</accession>